<accession>A0A8X6MCX1</accession>
<evidence type="ECO:0000313" key="1">
    <source>
        <dbReference type="EMBL" id="GFS41886.1"/>
    </source>
</evidence>
<organism evidence="1 2">
    <name type="scientific">Nephila pilipes</name>
    <name type="common">Giant wood spider</name>
    <name type="synonym">Nephila maculata</name>
    <dbReference type="NCBI Taxonomy" id="299642"/>
    <lineage>
        <taxon>Eukaryota</taxon>
        <taxon>Metazoa</taxon>
        <taxon>Ecdysozoa</taxon>
        <taxon>Arthropoda</taxon>
        <taxon>Chelicerata</taxon>
        <taxon>Arachnida</taxon>
        <taxon>Araneae</taxon>
        <taxon>Araneomorphae</taxon>
        <taxon>Entelegynae</taxon>
        <taxon>Araneoidea</taxon>
        <taxon>Nephilidae</taxon>
        <taxon>Nephila</taxon>
    </lineage>
</organism>
<dbReference type="OrthoDB" id="5826393at2759"/>
<dbReference type="EMBL" id="BMAW01089871">
    <property type="protein sequence ID" value="GFS41886.1"/>
    <property type="molecule type" value="Genomic_DNA"/>
</dbReference>
<keyword evidence="2" id="KW-1185">Reference proteome</keyword>
<dbReference type="Proteomes" id="UP000887013">
    <property type="component" value="Unassembled WGS sequence"/>
</dbReference>
<proteinExistence type="predicted"/>
<name>A0A8X6MCX1_NEPPI</name>
<reference evidence="1" key="1">
    <citation type="submission" date="2020-08" db="EMBL/GenBank/DDBJ databases">
        <title>Multicomponent nature underlies the extraordinary mechanical properties of spider dragline silk.</title>
        <authorList>
            <person name="Kono N."/>
            <person name="Nakamura H."/>
            <person name="Mori M."/>
            <person name="Yoshida Y."/>
            <person name="Ohtoshi R."/>
            <person name="Malay A.D."/>
            <person name="Moran D.A.P."/>
            <person name="Tomita M."/>
            <person name="Numata K."/>
            <person name="Arakawa K."/>
        </authorList>
    </citation>
    <scope>NUCLEOTIDE SEQUENCE</scope>
</reference>
<comment type="caution">
    <text evidence="1">The sequence shown here is derived from an EMBL/GenBank/DDBJ whole genome shotgun (WGS) entry which is preliminary data.</text>
</comment>
<sequence length="102" mass="11509">MDTVTVSFPEIGSNCGLVVLKEAKDFLEPAKQRLYDIVQDLEAKCRLENKPNPGPKSYAVPDRRSCPTNTTCRRRWKQARILSLGVKCEKTTTIWKTPANEG</sequence>
<gene>
    <name evidence="1" type="ORF">NPIL_599801</name>
</gene>
<evidence type="ECO:0000313" key="2">
    <source>
        <dbReference type="Proteomes" id="UP000887013"/>
    </source>
</evidence>
<protein>
    <submittedName>
        <fullName evidence="1">Uncharacterized protein</fullName>
    </submittedName>
</protein>
<dbReference type="AlphaFoldDB" id="A0A8X6MCX1"/>